<dbReference type="PROSITE" id="PS51257">
    <property type="entry name" value="PROKAR_LIPOPROTEIN"/>
    <property type="match status" value="1"/>
</dbReference>
<evidence type="ECO:0000259" key="3">
    <source>
        <dbReference type="PROSITE" id="PS51820"/>
    </source>
</evidence>
<dbReference type="Gene3D" id="2.60.120.1560">
    <property type="match status" value="1"/>
</dbReference>
<dbReference type="Proteomes" id="UP001249851">
    <property type="component" value="Unassembled WGS sequence"/>
</dbReference>
<reference evidence="4" key="1">
    <citation type="journal article" date="2023" name="G3 (Bethesda)">
        <title>Whole genome assembly and annotation of the endangered Caribbean coral Acropora cervicornis.</title>
        <authorList>
            <person name="Selwyn J.D."/>
            <person name="Vollmer S.V."/>
        </authorList>
    </citation>
    <scope>NUCLEOTIDE SEQUENCE</scope>
    <source>
        <strain evidence="4">K2</strain>
    </source>
</reference>
<gene>
    <name evidence="4" type="ORF">P5673_010359</name>
</gene>
<evidence type="ECO:0000313" key="5">
    <source>
        <dbReference type="Proteomes" id="UP001249851"/>
    </source>
</evidence>
<feature type="domain" description="PA14" evidence="3">
    <location>
        <begin position="55"/>
        <end position="215"/>
    </location>
</feature>
<evidence type="ECO:0000313" key="4">
    <source>
        <dbReference type="EMBL" id="KAK2566035.1"/>
    </source>
</evidence>
<dbReference type="SUPFAM" id="SSF56988">
    <property type="entry name" value="Anthrax protective antigen"/>
    <property type="match status" value="1"/>
</dbReference>
<protein>
    <submittedName>
        <fullName evidence="4">Beta-1</fullName>
    </submittedName>
</protein>
<dbReference type="EMBL" id="JARQWQ010000018">
    <property type="protein sequence ID" value="KAK2566035.1"/>
    <property type="molecule type" value="Genomic_DNA"/>
</dbReference>
<dbReference type="InterPro" id="IPR052387">
    <property type="entry name" value="Fibrocystin"/>
</dbReference>
<dbReference type="SMART" id="SM00758">
    <property type="entry name" value="PA14"/>
    <property type="match status" value="1"/>
</dbReference>
<name>A0AAD9QRY4_ACRCE</name>
<sequence>MKMLNEMLRYLCTILLSYFIGSCFSEKNKQTAENEKTGIIMAKAEISKRPLYEVKRQQGLTIERWDGIDGYLVKDLLADSRFPDMPTIVTYSKQFAQPNNWGTNYGSRIRGYFVPQQTGPHSFFIGSDNDAKLYLSTSSRPDKKVLICRVKTNHLELMPLQFKTYPEQQSFPIELTKGRYYYIESLYKEQYGDDHLAVAVNTPDRKFYGPIPSQFLWTATPHLQAGRDDFFHC</sequence>
<feature type="signal peptide" evidence="2">
    <location>
        <begin position="1"/>
        <end position="25"/>
    </location>
</feature>
<dbReference type="Pfam" id="PF07691">
    <property type="entry name" value="PA14"/>
    <property type="match status" value="1"/>
</dbReference>
<accession>A0AAD9QRY4</accession>
<evidence type="ECO:0000256" key="1">
    <source>
        <dbReference type="ARBA" id="ARBA00022729"/>
    </source>
</evidence>
<dbReference type="InterPro" id="IPR011658">
    <property type="entry name" value="PA14_dom"/>
</dbReference>
<feature type="chain" id="PRO_5042065269" evidence="2">
    <location>
        <begin position="26"/>
        <end position="233"/>
    </location>
</feature>
<keyword evidence="1 2" id="KW-0732">Signal</keyword>
<dbReference type="PANTHER" id="PTHR46769:SF2">
    <property type="entry name" value="FIBROCYSTIN-L ISOFORM 2 PRECURSOR-RELATED"/>
    <property type="match status" value="1"/>
</dbReference>
<organism evidence="4 5">
    <name type="scientific">Acropora cervicornis</name>
    <name type="common">Staghorn coral</name>
    <dbReference type="NCBI Taxonomy" id="6130"/>
    <lineage>
        <taxon>Eukaryota</taxon>
        <taxon>Metazoa</taxon>
        <taxon>Cnidaria</taxon>
        <taxon>Anthozoa</taxon>
        <taxon>Hexacorallia</taxon>
        <taxon>Scleractinia</taxon>
        <taxon>Astrocoeniina</taxon>
        <taxon>Acroporidae</taxon>
        <taxon>Acropora</taxon>
    </lineage>
</organism>
<reference evidence="4" key="2">
    <citation type="journal article" date="2023" name="Science">
        <title>Genomic signatures of disease resistance in endangered staghorn corals.</title>
        <authorList>
            <person name="Vollmer S.V."/>
            <person name="Selwyn J.D."/>
            <person name="Despard B.A."/>
            <person name="Roesel C.L."/>
        </authorList>
    </citation>
    <scope>NUCLEOTIDE SEQUENCE</scope>
    <source>
        <strain evidence="4">K2</strain>
    </source>
</reference>
<comment type="caution">
    <text evidence="4">The sequence shown here is derived from an EMBL/GenBank/DDBJ whole genome shotgun (WGS) entry which is preliminary data.</text>
</comment>
<dbReference type="InterPro" id="IPR037524">
    <property type="entry name" value="PA14/GLEYA"/>
</dbReference>
<keyword evidence="5" id="KW-1185">Reference proteome</keyword>
<dbReference type="PROSITE" id="PS51820">
    <property type="entry name" value="PA14"/>
    <property type="match status" value="1"/>
</dbReference>
<proteinExistence type="predicted"/>
<evidence type="ECO:0000256" key="2">
    <source>
        <dbReference type="SAM" id="SignalP"/>
    </source>
</evidence>
<dbReference type="PANTHER" id="PTHR46769">
    <property type="entry name" value="POLYCYSTIC KIDNEY AND HEPATIC DISEASE 1 (AUTOSOMAL RECESSIVE)-LIKE 1"/>
    <property type="match status" value="1"/>
</dbReference>
<dbReference type="AlphaFoldDB" id="A0AAD9QRY4"/>